<proteinExistence type="predicted"/>
<comment type="caution">
    <text evidence="2">The sequence shown here is derived from an EMBL/GenBank/DDBJ whole genome shotgun (WGS) entry which is preliminary data.</text>
</comment>
<dbReference type="Proteomes" id="UP000285710">
    <property type="component" value="Unassembled WGS sequence"/>
</dbReference>
<evidence type="ECO:0000313" key="3">
    <source>
        <dbReference type="Proteomes" id="UP000285710"/>
    </source>
</evidence>
<protein>
    <submittedName>
        <fullName evidence="2">Uncharacterized protein</fullName>
    </submittedName>
</protein>
<reference evidence="2 3" key="2">
    <citation type="submission" date="2019-01" db="EMBL/GenBank/DDBJ databases">
        <authorList>
            <person name="Li Y."/>
        </authorList>
    </citation>
    <scope>NUCLEOTIDE SEQUENCE [LARGE SCALE GENOMIC DNA]</scope>
    <source>
        <strain evidence="2 3">2D-5</strain>
    </source>
</reference>
<keyword evidence="3" id="KW-1185">Reference proteome</keyword>
<evidence type="ECO:0000313" key="2">
    <source>
        <dbReference type="EMBL" id="RWR08504.1"/>
    </source>
</evidence>
<organism evidence="2 3">
    <name type="scientific">Paenirhodobacter populi</name>
    <dbReference type="NCBI Taxonomy" id="2306993"/>
    <lineage>
        <taxon>Bacteria</taxon>
        <taxon>Pseudomonadati</taxon>
        <taxon>Pseudomonadota</taxon>
        <taxon>Alphaproteobacteria</taxon>
        <taxon>Rhodobacterales</taxon>
        <taxon>Rhodobacter group</taxon>
        <taxon>Paenirhodobacter</taxon>
    </lineage>
</organism>
<dbReference type="EMBL" id="SAUW01000017">
    <property type="protein sequence ID" value="RWR08504.1"/>
    <property type="molecule type" value="Genomic_DNA"/>
</dbReference>
<feature type="compositionally biased region" description="Basic and acidic residues" evidence="1">
    <location>
        <begin position="35"/>
        <end position="49"/>
    </location>
</feature>
<sequence>MMRIARFEFSEGARFQPGARKDDPNSVGQHIDLLRKQQHGELTPKDVVSDARNPNSPLHSFFEWDDGEAAEQYRLQQARGLIRSVVAIYTREDAPAVKMKAYVHVADPGAQHYREASHAMSQERTREMVLRRALDELIGWKRRYKDLQEFAQLIPVIDQLRDEISAPR</sequence>
<name>A0A443IQS3_9RHOB</name>
<dbReference type="AlphaFoldDB" id="A0A443IQS3"/>
<feature type="region of interest" description="Disordered" evidence="1">
    <location>
        <begin position="35"/>
        <end position="54"/>
    </location>
</feature>
<evidence type="ECO:0000256" key="1">
    <source>
        <dbReference type="SAM" id="MobiDB-lite"/>
    </source>
</evidence>
<accession>A0A443IQS3</accession>
<gene>
    <name evidence="2" type="ORF">D2T33_15525</name>
</gene>
<reference evidence="2 3" key="1">
    <citation type="submission" date="2019-01" db="EMBL/GenBank/DDBJ databases">
        <title>Sinorhodobacter populi sp. nov. isolated from the symptomatic bark tissue of Populus euramericana canker.</title>
        <authorList>
            <person name="Xu G."/>
        </authorList>
    </citation>
    <scope>NUCLEOTIDE SEQUENCE [LARGE SCALE GENOMIC DNA]</scope>
    <source>
        <strain evidence="2 3">2D-5</strain>
    </source>
</reference>